<dbReference type="Proteomes" id="UP000283269">
    <property type="component" value="Unassembled WGS sequence"/>
</dbReference>
<organism evidence="1 2">
    <name type="scientific">Psilocybe cyanescens</name>
    <dbReference type="NCBI Taxonomy" id="93625"/>
    <lineage>
        <taxon>Eukaryota</taxon>
        <taxon>Fungi</taxon>
        <taxon>Dikarya</taxon>
        <taxon>Basidiomycota</taxon>
        <taxon>Agaricomycotina</taxon>
        <taxon>Agaricomycetes</taxon>
        <taxon>Agaricomycetidae</taxon>
        <taxon>Agaricales</taxon>
        <taxon>Agaricineae</taxon>
        <taxon>Strophariaceae</taxon>
        <taxon>Psilocybe</taxon>
    </lineage>
</organism>
<dbReference type="EMBL" id="NHYD01001423">
    <property type="protein sequence ID" value="PPQ91210.1"/>
    <property type="molecule type" value="Genomic_DNA"/>
</dbReference>
<sequence>MQMGGSLLCVTDIKVSTITQEKIEDRGKSDELSKLNAIGQTGKHVTFPLSNLRLRQHEEDSLKFVEYFIPVLP</sequence>
<evidence type="ECO:0000313" key="1">
    <source>
        <dbReference type="EMBL" id="PPQ91210.1"/>
    </source>
</evidence>
<dbReference type="OrthoDB" id="9451547at2759"/>
<gene>
    <name evidence="1" type="ORF">CVT25_001226</name>
</gene>
<accession>A0A409XKE3</accession>
<proteinExistence type="predicted"/>
<comment type="caution">
    <text evidence="1">The sequence shown here is derived from an EMBL/GenBank/DDBJ whole genome shotgun (WGS) entry which is preliminary data.</text>
</comment>
<name>A0A409XKE3_PSICY</name>
<dbReference type="AlphaFoldDB" id="A0A409XKE3"/>
<protein>
    <submittedName>
        <fullName evidence="1">Uncharacterized protein</fullName>
    </submittedName>
</protein>
<keyword evidence="2" id="KW-1185">Reference proteome</keyword>
<dbReference type="InParanoid" id="A0A409XKE3"/>
<evidence type="ECO:0000313" key="2">
    <source>
        <dbReference type="Proteomes" id="UP000283269"/>
    </source>
</evidence>
<reference evidence="1 2" key="1">
    <citation type="journal article" date="2018" name="Evol. Lett.">
        <title>Horizontal gene cluster transfer increased hallucinogenic mushroom diversity.</title>
        <authorList>
            <person name="Reynolds H.T."/>
            <person name="Vijayakumar V."/>
            <person name="Gluck-Thaler E."/>
            <person name="Korotkin H.B."/>
            <person name="Matheny P.B."/>
            <person name="Slot J.C."/>
        </authorList>
    </citation>
    <scope>NUCLEOTIDE SEQUENCE [LARGE SCALE GENOMIC DNA]</scope>
    <source>
        <strain evidence="1 2">2631</strain>
    </source>
</reference>